<evidence type="ECO:0000313" key="3">
    <source>
        <dbReference type="Proteomes" id="UP001185012"/>
    </source>
</evidence>
<reference evidence="2 3" key="1">
    <citation type="submission" date="2023-07" db="EMBL/GenBank/DDBJ databases">
        <title>Genomic Encyclopedia of Type Strains, Phase IV (KMG-IV): sequencing the most valuable type-strain genomes for metagenomic binning, comparative biology and taxonomic classification.</title>
        <authorList>
            <person name="Goeker M."/>
        </authorList>
    </citation>
    <scope>NUCLEOTIDE SEQUENCE [LARGE SCALE GENOMIC DNA]</scope>
    <source>
        <strain evidence="2 3">DSM 45903</strain>
    </source>
</reference>
<protein>
    <submittedName>
        <fullName evidence="2">Metal-dependent phosphoesterase TrpH</fullName>
    </submittedName>
</protein>
<dbReference type="Pfam" id="PF02811">
    <property type="entry name" value="PHP"/>
    <property type="match status" value="1"/>
</dbReference>
<dbReference type="PANTHER" id="PTHR42924">
    <property type="entry name" value="EXONUCLEASE"/>
    <property type="match status" value="1"/>
</dbReference>
<accession>A0ABU1IJM3</accession>
<proteinExistence type="predicted"/>
<dbReference type="EMBL" id="JAVDQG010000002">
    <property type="protein sequence ID" value="MDR6224886.1"/>
    <property type="molecule type" value="Genomic_DNA"/>
</dbReference>
<dbReference type="RefSeq" id="WP_309862815.1">
    <property type="nucleotide sequence ID" value="NZ_JAVDQG010000002.1"/>
</dbReference>
<dbReference type="CDD" id="cd07438">
    <property type="entry name" value="PHP_HisPPase_AMP"/>
    <property type="match status" value="1"/>
</dbReference>
<name>A0ABU1IJM3_9BACL</name>
<dbReference type="Proteomes" id="UP001185012">
    <property type="component" value="Unassembled WGS sequence"/>
</dbReference>
<evidence type="ECO:0000259" key="1">
    <source>
        <dbReference type="SMART" id="SM00481"/>
    </source>
</evidence>
<dbReference type="Gene3D" id="3.20.20.140">
    <property type="entry name" value="Metal-dependent hydrolases"/>
    <property type="match status" value="1"/>
</dbReference>
<dbReference type="InterPro" id="IPR016195">
    <property type="entry name" value="Pol/histidinol_Pase-like"/>
</dbReference>
<comment type="caution">
    <text evidence="2">The sequence shown here is derived from an EMBL/GenBank/DDBJ whole genome shotgun (WGS) entry which is preliminary data.</text>
</comment>
<dbReference type="PANTHER" id="PTHR42924:SF3">
    <property type="entry name" value="POLYMERASE_HISTIDINOL PHOSPHATASE N-TERMINAL DOMAIN-CONTAINING PROTEIN"/>
    <property type="match status" value="1"/>
</dbReference>
<dbReference type="SUPFAM" id="SSF89550">
    <property type="entry name" value="PHP domain-like"/>
    <property type="match status" value="1"/>
</dbReference>
<keyword evidence="3" id="KW-1185">Reference proteome</keyword>
<gene>
    <name evidence="2" type="ORF">JOE21_000877</name>
</gene>
<dbReference type="InterPro" id="IPR004013">
    <property type="entry name" value="PHP_dom"/>
</dbReference>
<organism evidence="2 3">
    <name type="scientific">Desmospora profundinema</name>
    <dbReference type="NCBI Taxonomy" id="1571184"/>
    <lineage>
        <taxon>Bacteria</taxon>
        <taxon>Bacillati</taxon>
        <taxon>Bacillota</taxon>
        <taxon>Bacilli</taxon>
        <taxon>Bacillales</taxon>
        <taxon>Thermoactinomycetaceae</taxon>
        <taxon>Desmospora</taxon>
    </lineage>
</organism>
<feature type="domain" description="Polymerase/histidinol phosphatase N-terminal" evidence="1">
    <location>
        <begin position="4"/>
        <end position="69"/>
    </location>
</feature>
<dbReference type="InterPro" id="IPR003141">
    <property type="entry name" value="Pol/His_phosphatase_N"/>
</dbReference>
<sequence>MKRWDLHVHTTASDGMMTPEDVVYLAREAGLSGIALTDHDTVEGVERAKAEGEKRGIDVIAGVEVSTLANGQDIHVLGYFMDVHDSRLLSRLKGQREVRQKRNGLVVERLRQLGVDIRLEEVLAKKREDGTNVGRPHIAEVLIEKGVVNSMDEAFDRFLGKDGKAYVTTPRLTPKDAIGLIREAGGVPVLAHPGLYGDDWLVCRLAESGLAGIEVRHPDHDQEMEQRYRDIAAKHQLIGTAGSDFHGERHGSMYHAPLGTCTVEGSVVEQLQNRRKPT</sequence>
<dbReference type="InterPro" id="IPR052018">
    <property type="entry name" value="PHP_domain"/>
</dbReference>
<dbReference type="SMART" id="SM00481">
    <property type="entry name" value="POLIIIAc"/>
    <property type="match status" value="1"/>
</dbReference>
<evidence type="ECO:0000313" key="2">
    <source>
        <dbReference type="EMBL" id="MDR6224886.1"/>
    </source>
</evidence>
<dbReference type="Gene3D" id="1.10.150.650">
    <property type="match status" value="1"/>
</dbReference>